<evidence type="ECO:0000313" key="3">
    <source>
        <dbReference type="EMBL" id="GEN07931.1"/>
    </source>
</evidence>
<comment type="caution">
    <text evidence="3">The sequence shown here is derived from an EMBL/GenBank/DDBJ whole genome shotgun (WGS) entry which is preliminary data.</text>
</comment>
<gene>
    <name evidence="3" type="ORF">MFU01_29680</name>
    <name evidence="4" type="ORF">SAMN05443572_10142</name>
</gene>
<dbReference type="OrthoDB" id="5522224at2"/>
<dbReference type="RefSeq" id="WP_074948279.1">
    <property type="nucleotide sequence ID" value="NZ_BJXR01000026.1"/>
</dbReference>
<reference evidence="3 6" key="2">
    <citation type="submission" date="2019-07" db="EMBL/GenBank/DDBJ databases">
        <title>Whole genome shotgun sequence of Myxococcus fulvus NBRC 100333.</title>
        <authorList>
            <person name="Hosoyama A."/>
            <person name="Uohara A."/>
            <person name="Ohji S."/>
            <person name="Ichikawa N."/>
        </authorList>
    </citation>
    <scope>NUCLEOTIDE SEQUENCE [LARGE SCALE GENOMIC DNA]</scope>
    <source>
        <strain evidence="3 6">NBRC 100333</strain>
    </source>
</reference>
<dbReference type="EMBL" id="BJXR01000026">
    <property type="protein sequence ID" value="GEN07931.1"/>
    <property type="molecule type" value="Genomic_DNA"/>
</dbReference>
<evidence type="ECO:0000256" key="1">
    <source>
        <dbReference type="SAM" id="MobiDB-lite"/>
    </source>
</evidence>
<evidence type="ECO:0008006" key="7">
    <source>
        <dbReference type="Google" id="ProtNLM"/>
    </source>
</evidence>
<dbReference type="PROSITE" id="PS51257">
    <property type="entry name" value="PROKAR_LIPOPROTEIN"/>
    <property type="match status" value="1"/>
</dbReference>
<feature type="compositionally biased region" description="Low complexity" evidence="1">
    <location>
        <begin position="40"/>
        <end position="49"/>
    </location>
</feature>
<dbReference type="Proteomes" id="UP000183760">
    <property type="component" value="Unassembled WGS sequence"/>
</dbReference>
<evidence type="ECO:0000313" key="6">
    <source>
        <dbReference type="Proteomes" id="UP000321514"/>
    </source>
</evidence>
<dbReference type="AlphaFoldDB" id="A0A511T1A8"/>
<evidence type="ECO:0000313" key="5">
    <source>
        <dbReference type="Proteomes" id="UP000183760"/>
    </source>
</evidence>
<keyword evidence="5" id="KW-1185">Reference proteome</keyword>
<accession>A0A511T1A8</accession>
<proteinExistence type="predicted"/>
<keyword evidence="2" id="KW-0732">Signal</keyword>
<dbReference type="Proteomes" id="UP000321514">
    <property type="component" value="Unassembled WGS sequence"/>
</dbReference>
<sequence length="230" mass="23808">MKKFLMSTLWASALLFSACGGDDSRQVPGNEDPGVETPVPGGEDPTPGGEDPGPTPGGEDPGPTPGGEDPGPTPGGEDPGTPSTQSFELRLKGESLMDFTSLKVPVSDVTITAEGKPVNVQVVSNLLEIADPIHAPLAARFTVPPGVDKVQVTVFFNAMGDFARHAAQPSQLDARVAPITFEAKVSDLRTRGRAVLHLDVSRSIVDTSVSGSNGLVETSTLLLPSGAVKF</sequence>
<name>A0A511T1A8_MYXFU</name>
<evidence type="ECO:0000256" key="2">
    <source>
        <dbReference type="SAM" id="SignalP"/>
    </source>
</evidence>
<evidence type="ECO:0000313" key="4">
    <source>
        <dbReference type="EMBL" id="SES74800.1"/>
    </source>
</evidence>
<protein>
    <recommendedName>
        <fullName evidence="7">Lipoprotein</fullName>
    </recommendedName>
</protein>
<feature type="signal peptide" evidence="2">
    <location>
        <begin position="1"/>
        <end position="20"/>
    </location>
</feature>
<feature type="chain" id="PRO_5023020574" description="Lipoprotein" evidence="2">
    <location>
        <begin position="21"/>
        <end position="230"/>
    </location>
</feature>
<dbReference type="EMBL" id="FOIB01000001">
    <property type="protein sequence ID" value="SES74800.1"/>
    <property type="molecule type" value="Genomic_DNA"/>
</dbReference>
<organism evidence="3 6">
    <name type="scientific">Myxococcus fulvus</name>
    <dbReference type="NCBI Taxonomy" id="33"/>
    <lineage>
        <taxon>Bacteria</taxon>
        <taxon>Pseudomonadati</taxon>
        <taxon>Myxococcota</taxon>
        <taxon>Myxococcia</taxon>
        <taxon>Myxococcales</taxon>
        <taxon>Cystobacterineae</taxon>
        <taxon>Myxococcaceae</taxon>
        <taxon>Myxococcus</taxon>
    </lineage>
</organism>
<reference evidence="4 5" key="1">
    <citation type="submission" date="2016-10" db="EMBL/GenBank/DDBJ databases">
        <authorList>
            <person name="Varghese N."/>
            <person name="Submissions S."/>
        </authorList>
    </citation>
    <scope>NUCLEOTIDE SEQUENCE [LARGE SCALE GENOMIC DNA]</scope>
    <source>
        <strain evidence="4 5">DSM 16525</strain>
    </source>
</reference>
<feature type="region of interest" description="Disordered" evidence="1">
    <location>
        <begin position="20"/>
        <end position="86"/>
    </location>
</feature>